<evidence type="ECO:0000259" key="1">
    <source>
        <dbReference type="SMART" id="SM00955"/>
    </source>
</evidence>
<feature type="domain" description="RNB" evidence="1">
    <location>
        <begin position="3"/>
        <end position="314"/>
    </location>
</feature>
<organism evidence="2 3">
    <name type="scientific">Gordonia defluvii</name>
    <dbReference type="NCBI Taxonomy" id="283718"/>
    <lineage>
        <taxon>Bacteria</taxon>
        <taxon>Bacillati</taxon>
        <taxon>Actinomycetota</taxon>
        <taxon>Actinomycetes</taxon>
        <taxon>Mycobacteriales</taxon>
        <taxon>Gordoniaceae</taxon>
        <taxon>Gordonia</taxon>
    </lineage>
</organism>
<evidence type="ECO:0000313" key="2">
    <source>
        <dbReference type="EMBL" id="GAA3037535.1"/>
    </source>
</evidence>
<dbReference type="InterPro" id="IPR012340">
    <property type="entry name" value="NA-bd_OB-fold"/>
</dbReference>
<dbReference type="PANTHER" id="PTHR23355">
    <property type="entry name" value="RIBONUCLEASE"/>
    <property type="match status" value="1"/>
</dbReference>
<gene>
    <name evidence="2" type="ORF">GCM10010528_17630</name>
</gene>
<dbReference type="Pfam" id="PF00773">
    <property type="entry name" value="RNB"/>
    <property type="match status" value="1"/>
</dbReference>
<dbReference type="EMBL" id="BAAAVS010000024">
    <property type="protein sequence ID" value="GAA3037535.1"/>
    <property type="molecule type" value="Genomic_DNA"/>
</dbReference>
<comment type="caution">
    <text evidence="2">The sequence shown here is derived from an EMBL/GenBank/DDBJ whole genome shotgun (WGS) entry which is preliminary data.</text>
</comment>
<dbReference type="Proteomes" id="UP001501035">
    <property type="component" value="Unassembled WGS sequence"/>
</dbReference>
<accession>A0ABP6LAH1</accession>
<dbReference type="InterPro" id="IPR001900">
    <property type="entry name" value="RNase_II/R"/>
</dbReference>
<dbReference type="SUPFAM" id="SSF50249">
    <property type="entry name" value="Nucleic acid-binding proteins"/>
    <property type="match status" value="1"/>
</dbReference>
<keyword evidence="3" id="KW-1185">Reference proteome</keyword>
<dbReference type="SMART" id="SM00955">
    <property type="entry name" value="RNB"/>
    <property type="match status" value="1"/>
</dbReference>
<evidence type="ECO:0000313" key="3">
    <source>
        <dbReference type="Proteomes" id="UP001501035"/>
    </source>
</evidence>
<dbReference type="Pfam" id="PF18614">
    <property type="entry name" value="RNase_II_C_S1"/>
    <property type="match status" value="1"/>
</dbReference>
<protein>
    <submittedName>
        <fullName evidence="2">RNB domain-containing ribonuclease</fullName>
    </submittedName>
</protein>
<dbReference type="InterPro" id="IPR050180">
    <property type="entry name" value="RNR_Ribonuclease"/>
</dbReference>
<dbReference type="PANTHER" id="PTHR23355:SF9">
    <property type="entry name" value="DIS3-LIKE EXONUCLEASE 2"/>
    <property type="match status" value="1"/>
</dbReference>
<dbReference type="InterPro" id="IPR040596">
    <property type="entry name" value="RNase_II_C_S1"/>
</dbReference>
<proteinExistence type="predicted"/>
<reference evidence="3" key="1">
    <citation type="journal article" date="2019" name="Int. J. Syst. Evol. Microbiol.">
        <title>The Global Catalogue of Microorganisms (GCM) 10K type strain sequencing project: providing services to taxonomists for standard genome sequencing and annotation.</title>
        <authorList>
            <consortium name="The Broad Institute Genomics Platform"/>
            <consortium name="The Broad Institute Genome Sequencing Center for Infectious Disease"/>
            <person name="Wu L."/>
            <person name="Ma J."/>
        </authorList>
    </citation>
    <scope>NUCLEOTIDE SEQUENCE [LARGE SCALE GENOMIC DNA]</scope>
    <source>
        <strain evidence="3">JCM 14234</strain>
    </source>
</reference>
<name>A0ABP6LAH1_9ACTN</name>
<sequence length="421" mass="44208">MAARDLDQAVHLQADADGGFLVHYAIADVAALVVPGGALDIEARRRGTTFYFPDGAVPLHPRALSEGSGSLLPGVDRPAVVWTLRVAADGRVGDLAGGGVAVGRALVHVVAKLDYAGVSADAARGTLHPSISALPAFGQLRRRVALEQGRITLDLPAQEVTRTDGRWTIGLAVRYDSEEWNAELSLLTGMVAGKIMRDADVGLLRTVPAPPDAAIKTLRGLAHTLGVEWGDGLTVGQFLARQPADSPRTLALMSATTSLLSGSDYLALPAPILDGAEPVTEHSGLASVYAHVTAPLRRLPDRFATEVCVAVAAGDPVPQWVLDALPELPKGIRESSRLASRADRESIDLAEAVVLANAVGERFDAVVTRPQRAHRPAEVFVADPPVLAPCRGDLRAGQALGVLLAEADPRERRILFAPAAG</sequence>